<evidence type="ECO:0000256" key="11">
    <source>
        <dbReference type="ARBA" id="ARBA00022989"/>
    </source>
</evidence>
<evidence type="ECO:0000256" key="4">
    <source>
        <dbReference type="ARBA" id="ARBA00022475"/>
    </source>
</evidence>
<protein>
    <recommendedName>
        <fullName evidence="3">histidine kinase</fullName>
        <ecNumber evidence="3">2.7.13.3</ecNumber>
    </recommendedName>
</protein>
<evidence type="ECO:0000256" key="2">
    <source>
        <dbReference type="ARBA" id="ARBA00004651"/>
    </source>
</evidence>
<dbReference type="EMBL" id="WHNZ01000079">
    <property type="protein sequence ID" value="NOV04297.1"/>
    <property type="molecule type" value="Genomic_DNA"/>
</dbReference>
<dbReference type="CDD" id="cd06225">
    <property type="entry name" value="HAMP"/>
    <property type="match status" value="1"/>
</dbReference>
<keyword evidence="10" id="KW-0067">ATP-binding</keyword>
<keyword evidence="7 14" id="KW-0812">Transmembrane</keyword>
<comment type="catalytic activity">
    <reaction evidence="1">
        <text>ATP + protein L-histidine = ADP + protein N-phospho-L-histidine.</text>
        <dbReference type="EC" id="2.7.13.3"/>
    </reaction>
</comment>
<keyword evidence="5" id="KW-0597">Phosphoprotein</keyword>
<name>A0ABX1ZZ74_9BACL</name>
<dbReference type="PRINTS" id="PR00344">
    <property type="entry name" value="BCTRLSENSOR"/>
</dbReference>
<sequence>MTIRLRLTLLYSTILGFALLVFGIALYFFLQFYIFNDLKKSLRNQTDLIQKNVAYQLELSPNGWNLFIRLDDFDTVGSGIFMQITNITSGYKTKSSNLWNVDLPFSTEDLQKKKEGFYSSVSIHNSPFLIYNHPLILNGKLVGVLQAAYNVGVIRNFLSSLQWILCMLSVFVVLLAMFMGWLFSKRALKPMYFLINATKNIKNSEDFSTRINYKGPQDEIGLLSETMNSMLQRIDSIYGELEQSSATQRKFVADASHELRTPLTTINGNAEFLIKLMKSLHEKLCDLPEREEIEISLEALNDITDESRRMGRLVNDLLSLARADGGLQINKEVYELQPIVETVVRKSEFIPKTVDWTVENIESLLGVYILAYRDYMQQLLFIFIDNAFKFTYQGYVKMEFERNGNRIGLIIKDTGIGMDSDELIHIFDRFYRADSSRGKTPGTGLGLSIAKWILDEHDGTVEVTSYKGRGSVFKIWLPIYIETSIKKPRHSGRE</sequence>
<keyword evidence="11 14" id="KW-1133">Transmembrane helix</keyword>
<keyword evidence="8" id="KW-0547">Nucleotide-binding</keyword>
<dbReference type="Gene3D" id="3.30.565.10">
    <property type="entry name" value="Histidine kinase-like ATPase, C-terminal domain"/>
    <property type="match status" value="1"/>
</dbReference>
<evidence type="ECO:0000256" key="8">
    <source>
        <dbReference type="ARBA" id="ARBA00022741"/>
    </source>
</evidence>
<evidence type="ECO:0000256" key="3">
    <source>
        <dbReference type="ARBA" id="ARBA00012438"/>
    </source>
</evidence>
<keyword evidence="6" id="KW-0808">Transferase</keyword>
<evidence type="ECO:0000256" key="1">
    <source>
        <dbReference type="ARBA" id="ARBA00000085"/>
    </source>
</evidence>
<dbReference type="InterPro" id="IPR003594">
    <property type="entry name" value="HATPase_dom"/>
</dbReference>
<evidence type="ECO:0000313" key="18">
    <source>
        <dbReference type="Proteomes" id="UP000618579"/>
    </source>
</evidence>
<evidence type="ECO:0000256" key="14">
    <source>
        <dbReference type="SAM" id="Phobius"/>
    </source>
</evidence>
<dbReference type="CDD" id="cd00075">
    <property type="entry name" value="HATPase"/>
    <property type="match status" value="1"/>
</dbReference>
<dbReference type="EC" id="2.7.13.3" evidence="3"/>
<evidence type="ECO:0000313" key="17">
    <source>
        <dbReference type="EMBL" id="NOV04297.1"/>
    </source>
</evidence>
<feature type="domain" description="Histidine kinase" evidence="15">
    <location>
        <begin position="254"/>
        <end position="481"/>
    </location>
</feature>
<dbReference type="SUPFAM" id="SSF158472">
    <property type="entry name" value="HAMP domain-like"/>
    <property type="match status" value="1"/>
</dbReference>
<dbReference type="Pfam" id="PF00672">
    <property type="entry name" value="HAMP"/>
    <property type="match status" value="1"/>
</dbReference>
<dbReference type="SMART" id="SM00304">
    <property type="entry name" value="HAMP"/>
    <property type="match status" value="1"/>
</dbReference>
<feature type="transmembrane region" description="Helical" evidence="14">
    <location>
        <begin position="161"/>
        <end position="183"/>
    </location>
</feature>
<feature type="transmembrane region" description="Helical" evidence="14">
    <location>
        <begin position="7"/>
        <end position="34"/>
    </location>
</feature>
<dbReference type="InterPro" id="IPR004358">
    <property type="entry name" value="Sig_transdc_His_kin-like_C"/>
</dbReference>
<organism evidence="17 18">
    <name type="scientific">Paenibacillus planticolens</name>
    <dbReference type="NCBI Taxonomy" id="2654976"/>
    <lineage>
        <taxon>Bacteria</taxon>
        <taxon>Bacillati</taxon>
        <taxon>Bacillota</taxon>
        <taxon>Bacilli</taxon>
        <taxon>Bacillales</taxon>
        <taxon>Paenibacillaceae</taxon>
        <taxon>Paenibacillus</taxon>
    </lineage>
</organism>
<dbReference type="SUPFAM" id="SSF47384">
    <property type="entry name" value="Homodimeric domain of signal transducing histidine kinase"/>
    <property type="match status" value="1"/>
</dbReference>
<evidence type="ECO:0000256" key="5">
    <source>
        <dbReference type="ARBA" id="ARBA00022553"/>
    </source>
</evidence>
<dbReference type="PANTHER" id="PTHR45528:SF1">
    <property type="entry name" value="SENSOR HISTIDINE KINASE CPXA"/>
    <property type="match status" value="1"/>
</dbReference>
<dbReference type="Gene3D" id="1.10.287.130">
    <property type="match status" value="1"/>
</dbReference>
<dbReference type="InterPro" id="IPR050398">
    <property type="entry name" value="HssS/ArlS-like"/>
</dbReference>
<comment type="subcellular location">
    <subcellularLocation>
        <location evidence="2">Cell membrane</location>
        <topology evidence="2">Multi-pass membrane protein</topology>
    </subcellularLocation>
</comment>
<dbReference type="InterPro" id="IPR003661">
    <property type="entry name" value="HisK_dim/P_dom"/>
</dbReference>
<evidence type="ECO:0000256" key="13">
    <source>
        <dbReference type="ARBA" id="ARBA00023136"/>
    </source>
</evidence>
<evidence type="ECO:0000256" key="6">
    <source>
        <dbReference type="ARBA" id="ARBA00022679"/>
    </source>
</evidence>
<dbReference type="InterPro" id="IPR036097">
    <property type="entry name" value="HisK_dim/P_sf"/>
</dbReference>
<dbReference type="InterPro" id="IPR036890">
    <property type="entry name" value="HATPase_C_sf"/>
</dbReference>
<accession>A0ABX1ZZ74</accession>
<keyword evidence="12" id="KW-0902">Two-component regulatory system</keyword>
<keyword evidence="4" id="KW-1003">Cell membrane</keyword>
<evidence type="ECO:0000256" key="9">
    <source>
        <dbReference type="ARBA" id="ARBA00022777"/>
    </source>
</evidence>
<dbReference type="CDD" id="cd00082">
    <property type="entry name" value="HisKA"/>
    <property type="match status" value="1"/>
</dbReference>
<dbReference type="SMART" id="SM00388">
    <property type="entry name" value="HisKA"/>
    <property type="match status" value="1"/>
</dbReference>
<keyword evidence="18" id="KW-1185">Reference proteome</keyword>
<gene>
    <name evidence="17" type="ORF">GC097_30410</name>
</gene>
<proteinExistence type="predicted"/>
<dbReference type="InterPro" id="IPR003660">
    <property type="entry name" value="HAMP_dom"/>
</dbReference>
<dbReference type="Gene3D" id="6.10.340.10">
    <property type="match status" value="1"/>
</dbReference>
<dbReference type="Proteomes" id="UP000618579">
    <property type="component" value="Unassembled WGS sequence"/>
</dbReference>
<evidence type="ECO:0000256" key="12">
    <source>
        <dbReference type="ARBA" id="ARBA00023012"/>
    </source>
</evidence>
<dbReference type="Pfam" id="PF00512">
    <property type="entry name" value="HisKA"/>
    <property type="match status" value="1"/>
</dbReference>
<reference evidence="17 18" key="1">
    <citation type="submission" date="2019-10" db="EMBL/GenBank/DDBJ databases">
        <title>Description of Paenibacillus pedi sp. nov.</title>
        <authorList>
            <person name="Carlier A."/>
            <person name="Qi S."/>
        </authorList>
    </citation>
    <scope>NUCLEOTIDE SEQUENCE [LARGE SCALE GENOMIC DNA]</scope>
    <source>
        <strain evidence="17 18">LMG 31457</strain>
    </source>
</reference>
<feature type="domain" description="HAMP" evidence="16">
    <location>
        <begin position="185"/>
        <end position="239"/>
    </location>
</feature>
<dbReference type="PANTHER" id="PTHR45528">
    <property type="entry name" value="SENSOR HISTIDINE KINASE CPXA"/>
    <property type="match status" value="1"/>
</dbReference>
<dbReference type="PROSITE" id="PS50885">
    <property type="entry name" value="HAMP"/>
    <property type="match status" value="1"/>
</dbReference>
<evidence type="ECO:0000259" key="15">
    <source>
        <dbReference type="PROSITE" id="PS50109"/>
    </source>
</evidence>
<dbReference type="SUPFAM" id="SSF55874">
    <property type="entry name" value="ATPase domain of HSP90 chaperone/DNA topoisomerase II/histidine kinase"/>
    <property type="match status" value="1"/>
</dbReference>
<dbReference type="Pfam" id="PF02518">
    <property type="entry name" value="HATPase_c"/>
    <property type="match status" value="1"/>
</dbReference>
<dbReference type="InterPro" id="IPR005467">
    <property type="entry name" value="His_kinase_dom"/>
</dbReference>
<keyword evidence="9" id="KW-0418">Kinase</keyword>
<evidence type="ECO:0000256" key="7">
    <source>
        <dbReference type="ARBA" id="ARBA00022692"/>
    </source>
</evidence>
<evidence type="ECO:0000256" key="10">
    <source>
        <dbReference type="ARBA" id="ARBA00022840"/>
    </source>
</evidence>
<dbReference type="SMART" id="SM00387">
    <property type="entry name" value="HATPase_c"/>
    <property type="match status" value="1"/>
</dbReference>
<dbReference type="PROSITE" id="PS50109">
    <property type="entry name" value="HIS_KIN"/>
    <property type="match status" value="1"/>
</dbReference>
<comment type="caution">
    <text evidence="17">The sequence shown here is derived from an EMBL/GenBank/DDBJ whole genome shotgun (WGS) entry which is preliminary data.</text>
</comment>
<evidence type="ECO:0000259" key="16">
    <source>
        <dbReference type="PROSITE" id="PS50885"/>
    </source>
</evidence>
<keyword evidence="13 14" id="KW-0472">Membrane</keyword>